<dbReference type="Proteomes" id="UP000034196">
    <property type="component" value="Unassembled WGS sequence"/>
</dbReference>
<dbReference type="SUPFAM" id="SSF46785">
    <property type="entry name" value="Winged helix' DNA-binding domain"/>
    <property type="match status" value="1"/>
</dbReference>
<dbReference type="Pfam" id="PF01726">
    <property type="entry name" value="LexA_DNA_bind"/>
    <property type="match status" value="1"/>
</dbReference>
<dbReference type="EMBL" id="LAVA02000046">
    <property type="protein sequence ID" value="OIJ66080.1"/>
    <property type="molecule type" value="Genomic_DNA"/>
</dbReference>
<dbReference type="Gene3D" id="1.10.10.10">
    <property type="entry name" value="Winged helix-like DNA-binding domain superfamily/Winged helix DNA-binding domain"/>
    <property type="match status" value="1"/>
</dbReference>
<proteinExistence type="predicted"/>
<feature type="domain" description="LexA repressor DNA-binding" evidence="1">
    <location>
        <begin position="79"/>
        <end position="141"/>
    </location>
</feature>
<gene>
    <name evidence="2" type="ORF">WN71_020700</name>
</gene>
<comment type="caution">
    <text evidence="2">The sequence shown here is derived from an EMBL/GenBank/DDBJ whole genome shotgun (WGS) entry which is preliminary data.</text>
</comment>
<dbReference type="InterPro" id="IPR050077">
    <property type="entry name" value="LexA_repressor"/>
</dbReference>
<dbReference type="STRING" id="1428628.WN71_020700"/>
<dbReference type="PANTHER" id="PTHR33516">
    <property type="entry name" value="LEXA REPRESSOR"/>
    <property type="match status" value="1"/>
</dbReference>
<keyword evidence="3" id="KW-1185">Reference proteome</keyword>
<evidence type="ECO:0000259" key="1">
    <source>
        <dbReference type="Pfam" id="PF01726"/>
    </source>
</evidence>
<dbReference type="InterPro" id="IPR006199">
    <property type="entry name" value="LexA_DNA-bd_dom"/>
</dbReference>
<evidence type="ECO:0000313" key="3">
    <source>
        <dbReference type="Proteomes" id="UP000034196"/>
    </source>
</evidence>
<evidence type="ECO:0000313" key="2">
    <source>
        <dbReference type="EMBL" id="OIJ66080.1"/>
    </source>
</evidence>
<dbReference type="AlphaFoldDB" id="A0A1J4NUV3"/>
<accession>A0A1J4NUV3</accession>
<dbReference type="GO" id="GO:0006508">
    <property type="term" value="P:proteolysis"/>
    <property type="evidence" value="ECO:0007669"/>
    <property type="project" value="InterPro"/>
</dbReference>
<sequence>MLQEQVRGRRAVFLAVLPLALAALEICDVPAGPVQGEGRPGLQGAELGQVGRWIGHVSSLHQKSNTCSNRGMARPKTDYLTDTQERILACIRGSIERRGEAPTLAEIGEQVGLRSRASVHYHLQRIERLGHISRDPRRTRAIRLR</sequence>
<dbReference type="GO" id="GO:0004252">
    <property type="term" value="F:serine-type endopeptidase activity"/>
    <property type="evidence" value="ECO:0007669"/>
    <property type="project" value="InterPro"/>
</dbReference>
<dbReference type="InterPro" id="IPR036390">
    <property type="entry name" value="WH_DNA-bd_sf"/>
</dbReference>
<reference evidence="2" key="1">
    <citation type="submission" date="2016-10" db="EMBL/GenBank/DDBJ databases">
        <title>Genome sequence of Streptomyces mangrovisoli MUSC 149.</title>
        <authorList>
            <person name="Lee L.-H."/>
            <person name="Ser H.-L."/>
        </authorList>
    </citation>
    <scope>NUCLEOTIDE SEQUENCE [LARGE SCALE GENOMIC DNA]</scope>
    <source>
        <strain evidence="2">MUSC 149</strain>
    </source>
</reference>
<name>A0A1J4NUV3_9ACTN</name>
<dbReference type="PANTHER" id="PTHR33516:SF2">
    <property type="entry name" value="LEXA REPRESSOR-RELATED"/>
    <property type="match status" value="1"/>
</dbReference>
<dbReference type="InterPro" id="IPR036388">
    <property type="entry name" value="WH-like_DNA-bd_sf"/>
</dbReference>
<organism evidence="2 3">
    <name type="scientific">Streptomyces mangrovisoli</name>
    <dbReference type="NCBI Taxonomy" id="1428628"/>
    <lineage>
        <taxon>Bacteria</taxon>
        <taxon>Bacillati</taxon>
        <taxon>Actinomycetota</taxon>
        <taxon>Actinomycetes</taxon>
        <taxon>Kitasatosporales</taxon>
        <taxon>Streptomycetaceae</taxon>
        <taxon>Streptomyces</taxon>
    </lineage>
</organism>
<protein>
    <recommendedName>
        <fullName evidence="1">LexA repressor DNA-binding domain-containing protein</fullName>
    </recommendedName>
</protein>